<comment type="catalytic activity">
    <reaction evidence="5">
        <text>[molybdopterin-synthase sulfur-carrier protein]-C-terminal Gly-Gly + ATP + H(+) = [molybdopterin-synthase sulfur-carrier protein]-C-terminal Gly-Gly-AMP + diphosphate</text>
        <dbReference type="Rhea" id="RHEA:43616"/>
        <dbReference type="Rhea" id="RHEA-COMP:12159"/>
        <dbReference type="Rhea" id="RHEA-COMP:12202"/>
        <dbReference type="ChEBI" id="CHEBI:15378"/>
        <dbReference type="ChEBI" id="CHEBI:30616"/>
        <dbReference type="ChEBI" id="CHEBI:33019"/>
        <dbReference type="ChEBI" id="CHEBI:90618"/>
        <dbReference type="ChEBI" id="CHEBI:90778"/>
        <dbReference type="EC" id="2.7.7.80"/>
    </reaction>
</comment>
<dbReference type="InterPro" id="IPR035985">
    <property type="entry name" value="Ubiquitin-activating_enz"/>
</dbReference>
<dbReference type="CDD" id="cd00757">
    <property type="entry name" value="ThiF_MoeB_HesA_family"/>
    <property type="match status" value="1"/>
</dbReference>
<dbReference type="EMBL" id="JAEHFW010000001">
    <property type="protein sequence ID" value="MBK0379042.1"/>
    <property type="molecule type" value="Genomic_DNA"/>
</dbReference>
<dbReference type="InterPro" id="IPR045886">
    <property type="entry name" value="ThiF/MoeB/HesA"/>
</dbReference>
<comment type="subunit">
    <text evidence="7">Homodimer. Forms a stable heterotetrameric complex of 2 MoeB and 2 MoaD during adenylation of MoaD.</text>
</comment>
<comment type="caution">
    <text evidence="14">The sequence shown here is derived from an EMBL/GenBank/DDBJ whole genome shotgun (WGS) entry which is preliminary data.</text>
</comment>
<comment type="function">
    <text evidence="6">Catalyzes the adenylation by ATP of the carboxyl group of the C-terminal glycine of sulfur carrier protein MoaD.</text>
</comment>
<comment type="similarity">
    <text evidence="1">Belongs to the HesA/MoeB/ThiF family.</text>
</comment>
<dbReference type="SUPFAM" id="SSF69572">
    <property type="entry name" value="Activating enzymes of the ubiquitin-like proteins"/>
    <property type="match status" value="1"/>
</dbReference>
<reference evidence="14" key="1">
    <citation type="submission" date="2020-12" db="EMBL/GenBank/DDBJ databases">
        <title>Bacterial novel species Mucilaginibacter sp. SD-g isolated from soil.</title>
        <authorList>
            <person name="Jung H.-Y."/>
        </authorList>
    </citation>
    <scope>NUCLEOTIDE SEQUENCE</scope>
    <source>
        <strain evidence="14">SD-g</strain>
    </source>
</reference>
<dbReference type="EC" id="2.7.7.80" evidence="8"/>
<evidence type="ECO:0000256" key="11">
    <source>
        <dbReference type="ARBA" id="ARBA00075328"/>
    </source>
</evidence>
<sequence>MRSFKQKHYKPMHPDLLRYSCQMALPGFNEAAQLRLQRSKVLVVGAGGLGCPAAQYLAACGVGMLGIADYDTVSVSNLHRQILYNAADVGLNKANLACERLSRQNPSINIIPVIEKITSANVIQLIDGYDIIVDCTDNFETCYLLNDAGVISNKPVIYGAIYQYEGQVAVWNVLNNEGLRSPNYRDLFPQVDATKIPNCAEGGVIPTLAGIIGCMQANEVIKLITGNGDLLTGKVLIFDALTMQSRIIGIGATTKTNITALQRSVNESTITFDELQKELIDNDILLIDVRSIQERDLDDIGGIHIPLDELGDNLQQLAIDKTLVFYCATGKRSAEAVKLVQQNLPHIKAFSLQGGIKDRAVIN</sequence>
<keyword evidence="2" id="KW-0808">Transferase</keyword>
<evidence type="ECO:0000313" key="14">
    <source>
        <dbReference type="EMBL" id="MBK0379042.1"/>
    </source>
</evidence>
<keyword evidence="3" id="KW-0547">Nucleotide-binding</keyword>
<dbReference type="InterPro" id="IPR001763">
    <property type="entry name" value="Rhodanese-like_dom"/>
</dbReference>
<dbReference type="Gene3D" id="3.40.250.10">
    <property type="entry name" value="Rhodanese-like domain"/>
    <property type="match status" value="1"/>
</dbReference>
<dbReference type="RefSeq" id="WP_200065484.1">
    <property type="nucleotide sequence ID" value="NZ_JAEHFW010000001.1"/>
</dbReference>
<dbReference type="AlphaFoldDB" id="A0A934UMM3"/>
<evidence type="ECO:0000256" key="8">
    <source>
        <dbReference type="ARBA" id="ARBA00066884"/>
    </source>
</evidence>
<dbReference type="InterPro" id="IPR000594">
    <property type="entry name" value="ThiF_NAD_FAD-bd"/>
</dbReference>
<dbReference type="Pfam" id="PF00899">
    <property type="entry name" value="ThiF"/>
    <property type="match status" value="1"/>
</dbReference>
<dbReference type="PROSITE" id="PS50206">
    <property type="entry name" value="RHODANESE_3"/>
    <property type="match status" value="1"/>
</dbReference>
<evidence type="ECO:0000256" key="3">
    <source>
        <dbReference type="ARBA" id="ARBA00022741"/>
    </source>
</evidence>
<evidence type="ECO:0000256" key="4">
    <source>
        <dbReference type="ARBA" id="ARBA00022840"/>
    </source>
</evidence>
<dbReference type="Gene3D" id="3.40.50.720">
    <property type="entry name" value="NAD(P)-binding Rossmann-like Domain"/>
    <property type="match status" value="1"/>
</dbReference>
<keyword evidence="15" id="KW-1185">Reference proteome</keyword>
<evidence type="ECO:0000256" key="9">
    <source>
        <dbReference type="ARBA" id="ARBA00073635"/>
    </source>
</evidence>
<evidence type="ECO:0000256" key="7">
    <source>
        <dbReference type="ARBA" id="ARBA00063809"/>
    </source>
</evidence>
<dbReference type="Proteomes" id="UP000613193">
    <property type="component" value="Unassembled WGS sequence"/>
</dbReference>
<dbReference type="Pfam" id="PF00581">
    <property type="entry name" value="Rhodanese"/>
    <property type="match status" value="1"/>
</dbReference>
<gene>
    <name evidence="14" type="ORF">I5M19_06970</name>
</gene>
<dbReference type="InterPro" id="IPR036873">
    <property type="entry name" value="Rhodanese-like_dom_sf"/>
</dbReference>
<dbReference type="PANTHER" id="PTHR10953">
    <property type="entry name" value="UBIQUITIN-ACTIVATING ENZYME E1"/>
    <property type="match status" value="1"/>
</dbReference>
<proteinExistence type="inferred from homology"/>
<organism evidence="14 15">
    <name type="scientific">Mucilaginibacter segetis</name>
    <dbReference type="NCBI Taxonomy" id="2793071"/>
    <lineage>
        <taxon>Bacteria</taxon>
        <taxon>Pseudomonadati</taxon>
        <taxon>Bacteroidota</taxon>
        <taxon>Sphingobacteriia</taxon>
        <taxon>Sphingobacteriales</taxon>
        <taxon>Sphingobacteriaceae</taxon>
        <taxon>Mucilaginibacter</taxon>
    </lineage>
</organism>
<evidence type="ECO:0000256" key="12">
    <source>
        <dbReference type="ARBA" id="ARBA00078531"/>
    </source>
</evidence>
<dbReference type="GO" id="GO:0004792">
    <property type="term" value="F:thiosulfate-cyanide sulfurtransferase activity"/>
    <property type="evidence" value="ECO:0007669"/>
    <property type="project" value="TreeGrafter"/>
</dbReference>
<dbReference type="SMART" id="SM00450">
    <property type="entry name" value="RHOD"/>
    <property type="match status" value="1"/>
</dbReference>
<dbReference type="GO" id="GO:0061605">
    <property type="term" value="F:molybdopterin-synthase adenylyltransferase activity"/>
    <property type="evidence" value="ECO:0007669"/>
    <property type="project" value="UniProtKB-EC"/>
</dbReference>
<protein>
    <recommendedName>
        <fullName evidence="9">Molybdopterin-synthase adenylyltransferase</fullName>
        <ecNumber evidence="8">2.7.7.80</ecNumber>
    </recommendedName>
    <alternativeName>
        <fullName evidence="12">MoaD protein adenylase</fullName>
    </alternativeName>
    <alternativeName>
        <fullName evidence="10">Molybdopterin-converting factor subunit 1 adenylase</fullName>
    </alternativeName>
    <alternativeName>
        <fullName evidence="11">Sulfur carrier protein MoaD adenylyltransferase</fullName>
    </alternativeName>
</protein>
<dbReference type="GO" id="GO:0005737">
    <property type="term" value="C:cytoplasm"/>
    <property type="evidence" value="ECO:0007669"/>
    <property type="project" value="TreeGrafter"/>
</dbReference>
<dbReference type="PANTHER" id="PTHR10953:SF102">
    <property type="entry name" value="ADENYLYLTRANSFERASE AND SULFURTRANSFERASE MOCS3"/>
    <property type="match status" value="1"/>
</dbReference>
<accession>A0A934UMM3</accession>
<keyword evidence="4" id="KW-0067">ATP-binding</keyword>
<evidence type="ECO:0000313" key="15">
    <source>
        <dbReference type="Proteomes" id="UP000613193"/>
    </source>
</evidence>
<dbReference type="CDD" id="cd00158">
    <property type="entry name" value="RHOD"/>
    <property type="match status" value="1"/>
</dbReference>
<name>A0A934UMM3_9SPHI</name>
<evidence type="ECO:0000256" key="10">
    <source>
        <dbReference type="ARBA" id="ARBA00075110"/>
    </source>
</evidence>
<feature type="domain" description="Rhodanese" evidence="13">
    <location>
        <begin position="280"/>
        <end position="363"/>
    </location>
</feature>
<evidence type="ECO:0000256" key="6">
    <source>
        <dbReference type="ARBA" id="ARBA00055169"/>
    </source>
</evidence>
<evidence type="ECO:0000256" key="2">
    <source>
        <dbReference type="ARBA" id="ARBA00022679"/>
    </source>
</evidence>
<evidence type="ECO:0000259" key="13">
    <source>
        <dbReference type="PROSITE" id="PS50206"/>
    </source>
</evidence>
<evidence type="ECO:0000256" key="5">
    <source>
        <dbReference type="ARBA" id="ARBA00052218"/>
    </source>
</evidence>
<evidence type="ECO:0000256" key="1">
    <source>
        <dbReference type="ARBA" id="ARBA00009919"/>
    </source>
</evidence>
<dbReference type="GO" id="GO:0008641">
    <property type="term" value="F:ubiquitin-like modifier activating enzyme activity"/>
    <property type="evidence" value="ECO:0007669"/>
    <property type="project" value="InterPro"/>
</dbReference>
<dbReference type="GO" id="GO:0005524">
    <property type="term" value="F:ATP binding"/>
    <property type="evidence" value="ECO:0007669"/>
    <property type="project" value="UniProtKB-KW"/>
</dbReference>
<dbReference type="FunFam" id="3.40.50.720:FF:000033">
    <property type="entry name" value="Adenylyltransferase and sulfurtransferase MOCS3"/>
    <property type="match status" value="1"/>
</dbReference>